<accession>A0A0R3UIM7</accession>
<evidence type="ECO:0000256" key="6">
    <source>
        <dbReference type="ARBA" id="ARBA00022827"/>
    </source>
</evidence>
<sequence length="752" mass="83066">MPATESAEDDNFPWAEQLPLTEGRRSVNRTSLRKLHLSRAKLKASSRASALLSGFAMMAMIELTIENDEDNRVPEALLVVFTAFASLLVVVHITALMISTCILPQLECYISMCENSDGGVDSPYEKVRGYIEMAWIFSTALGMLLFLVVVVLACWVKFWNISKWSAGVCFLIVGPVVLVFVLFAIFFYRTLISFKYQHASKMAEFFDFVVIGGGIAGVVCTQTLCELIAPSPYNLPVANHPPGGASPQLRVCFISTTPTLKTAVNVRHVTRMLESFDVVEKPCEDWSRAWSNILTVIIDKVDRVNSEDRLVYLLHRKDRPVKYGRICIATGGLPRAICPEHPLVLTLRDTESIVQFRSRLSDARRVVLVGNGGIATEVAYEIEGCQVIWVVKHENISVPFLDAAASQFLLRSRSEKSKAALGSGGDRNAKTAPLIQTLRYTLADRNSESQNYRLVSLKGEDGEKLIGSALGPDWTQGLRFTGIIEEGSLTRQLKVVYQCQVDRILSPSEFADSGETSVEADEEGPLLPSFAPSNWPLYVRLTNGECYGADFIISATGVDANLTSTSCTPLIEADQDIKTASASEGGGLVVNALMQCSVPEVYAAGDCAYAGWHPKSPHWFQMRLWSQARQTAFQAAKSMFYHTMGEEVPLDFSFEIFAHMTHFFGFKVVLLGAFNGQGLDLTSPDVTVLLRITPGQEYVKCIMLNGRMQGALLIGETDLEETFENVILNQLDLSSFGEHLLDPNIDISDYFD</sequence>
<evidence type="ECO:0000256" key="7">
    <source>
        <dbReference type="ARBA" id="ARBA00022989"/>
    </source>
</evidence>
<dbReference type="InterPro" id="IPR050260">
    <property type="entry name" value="FAD-bd_OxRdtase"/>
</dbReference>
<dbReference type="EMBL" id="UXSR01005347">
    <property type="protein sequence ID" value="VDD81290.1"/>
    <property type="molecule type" value="Genomic_DNA"/>
</dbReference>
<dbReference type="Pfam" id="PF07992">
    <property type="entry name" value="Pyr_redox_2"/>
    <property type="match status" value="2"/>
</dbReference>
<evidence type="ECO:0000256" key="5">
    <source>
        <dbReference type="ARBA" id="ARBA00022692"/>
    </source>
</evidence>
<keyword evidence="12" id="KW-1185">Reference proteome</keyword>
<feature type="transmembrane region" description="Helical" evidence="9">
    <location>
        <begin position="164"/>
        <end position="188"/>
    </location>
</feature>
<keyword evidence="7 9" id="KW-1133">Transmembrane helix</keyword>
<dbReference type="PANTHER" id="PTHR43429:SF2">
    <property type="entry name" value="PYRIDINE NUCLEOTIDE-DISULFIDE OXIDOREDUCTASE DOMAIN-CONTAINING PROTEIN 1"/>
    <property type="match status" value="1"/>
</dbReference>
<feature type="domain" description="FAD/NAD(P)-binding" evidence="10">
    <location>
        <begin position="206"/>
        <end position="412"/>
    </location>
</feature>
<protein>
    <recommendedName>
        <fullName evidence="10">FAD/NAD(P)-binding domain-containing protein</fullName>
    </recommendedName>
</protein>
<evidence type="ECO:0000256" key="4">
    <source>
        <dbReference type="ARBA" id="ARBA00022630"/>
    </source>
</evidence>
<evidence type="ECO:0000259" key="10">
    <source>
        <dbReference type="Pfam" id="PF07992"/>
    </source>
</evidence>
<dbReference type="Gene3D" id="3.50.50.60">
    <property type="entry name" value="FAD/NAD(P)-binding domain"/>
    <property type="match status" value="4"/>
</dbReference>
<organism evidence="11 12">
    <name type="scientific">Mesocestoides corti</name>
    <name type="common">Flatworm</name>
    <dbReference type="NCBI Taxonomy" id="53468"/>
    <lineage>
        <taxon>Eukaryota</taxon>
        <taxon>Metazoa</taxon>
        <taxon>Spiralia</taxon>
        <taxon>Lophotrochozoa</taxon>
        <taxon>Platyhelminthes</taxon>
        <taxon>Cestoda</taxon>
        <taxon>Eucestoda</taxon>
        <taxon>Cyclophyllidea</taxon>
        <taxon>Mesocestoididae</taxon>
        <taxon>Mesocestoides</taxon>
    </lineage>
</organism>
<dbReference type="GO" id="GO:0016020">
    <property type="term" value="C:membrane"/>
    <property type="evidence" value="ECO:0007669"/>
    <property type="project" value="UniProtKB-SubCell"/>
</dbReference>
<dbReference type="Proteomes" id="UP000267029">
    <property type="component" value="Unassembled WGS sequence"/>
</dbReference>
<dbReference type="InterPro" id="IPR038350">
    <property type="entry name" value="Orai_sf"/>
</dbReference>
<evidence type="ECO:0000256" key="2">
    <source>
        <dbReference type="ARBA" id="ARBA00004141"/>
    </source>
</evidence>
<gene>
    <name evidence="11" type="ORF">MCOS_LOCUS7293</name>
</gene>
<reference evidence="11 12" key="1">
    <citation type="submission" date="2018-10" db="EMBL/GenBank/DDBJ databases">
        <authorList>
            <consortium name="Pathogen Informatics"/>
        </authorList>
    </citation>
    <scope>NUCLEOTIDE SEQUENCE [LARGE SCALE GENOMIC DNA]</scope>
</reference>
<keyword evidence="6" id="KW-0274">FAD</keyword>
<evidence type="ECO:0000256" key="8">
    <source>
        <dbReference type="ARBA" id="ARBA00023136"/>
    </source>
</evidence>
<evidence type="ECO:0000313" key="12">
    <source>
        <dbReference type="Proteomes" id="UP000267029"/>
    </source>
</evidence>
<feature type="transmembrane region" description="Helical" evidence="9">
    <location>
        <begin position="48"/>
        <end position="65"/>
    </location>
</feature>
<dbReference type="PANTHER" id="PTHR43429">
    <property type="entry name" value="PYRIDINE NUCLEOTIDE-DISULFIDE OXIDOREDUCTASE DOMAIN-CONTAINING"/>
    <property type="match status" value="1"/>
</dbReference>
<dbReference type="Pfam" id="PF07856">
    <property type="entry name" value="Orai-1"/>
    <property type="match status" value="1"/>
</dbReference>
<feature type="transmembrane region" description="Helical" evidence="9">
    <location>
        <begin position="208"/>
        <end position="229"/>
    </location>
</feature>
<evidence type="ECO:0000256" key="3">
    <source>
        <dbReference type="ARBA" id="ARBA00008062"/>
    </source>
</evidence>
<dbReference type="OrthoDB" id="202203at2759"/>
<dbReference type="InterPro" id="IPR023753">
    <property type="entry name" value="FAD/NAD-binding_dom"/>
</dbReference>
<comment type="similarity">
    <text evidence="3">Belongs to the Orai family.</text>
</comment>
<proteinExistence type="inferred from homology"/>
<comment type="cofactor">
    <cofactor evidence="1">
        <name>FAD</name>
        <dbReference type="ChEBI" id="CHEBI:57692"/>
    </cofactor>
</comment>
<feature type="transmembrane region" description="Helical" evidence="9">
    <location>
        <begin position="77"/>
        <end position="103"/>
    </location>
</feature>
<keyword evidence="4" id="KW-0285">Flavoprotein</keyword>
<name>A0A0R3UIM7_MESCO</name>
<dbReference type="InterPro" id="IPR036188">
    <property type="entry name" value="FAD/NAD-bd_sf"/>
</dbReference>
<dbReference type="Gene3D" id="1.20.140.140">
    <property type="entry name" value="Calcium release-activated calcium channel protein Orai"/>
    <property type="match status" value="1"/>
</dbReference>
<dbReference type="InterPro" id="IPR012446">
    <property type="entry name" value="CRAC_channel"/>
</dbReference>
<dbReference type="PRINTS" id="PR00368">
    <property type="entry name" value="FADPNR"/>
</dbReference>
<keyword evidence="8 9" id="KW-0472">Membrane</keyword>
<evidence type="ECO:0000256" key="1">
    <source>
        <dbReference type="ARBA" id="ARBA00001974"/>
    </source>
</evidence>
<dbReference type="SUPFAM" id="SSF51905">
    <property type="entry name" value="FAD/NAD(P)-binding domain"/>
    <property type="match status" value="2"/>
</dbReference>
<evidence type="ECO:0000256" key="9">
    <source>
        <dbReference type="SAM" id="Phobius"/>
    </source>
</evidence>
<feature type="transmembrane region" description="Helical" evidence="9">
    <location>
        <begin position="134"/>
        <end position="158"/>
    </location>
</feature>
<evidence type="ECO:0000313" key="11">
    <source>
        <dbReference type="EMBL" id="VDD81290.1"/>
    </source>
</evidence>
<keyword evidence="5 9" id="KW-0812">Transmembrane</keyword>
<comment type="subcellular location">
    <subcellularLocation>
        <location evidence="2">Membrane</location>
        <topology evidence="2">Multi-pass membrane protein</topology>
    </subcellularLocation>
</comment>
<dbReference type="AlphaFoldDB" id="A0A0R3UIM7"/>
<dbReference type="GO" id="GO:0016491">
    <property type="term" value="F:oxidoreductase activity"/>
    <property type="evidence" value="ECO:0007669"/>
    <property type="project" value="InterPro"/>
</dbReference>
<feature type="domain" description="FAD/NAD(P)-binding" evidence="10">
    <location>
        <begin position="539"/>
        <end position="631"/>
    </location>
</feature>
<dbReference type="STRING" id="53468.A0A0R3UIM7"/>